<sequence>MFRQPTMTEIRLKNISTCVAITASTLNVLVTTFEISALKAILNTTQSLLEMVEDTPQDPYFQEAQQSTSKIKKFLRQGELSVLLNGCKEGLQQGLDFFQGVKIKMPAFIMVDAREMQDQERLRHQEILDIIETISGSDSASSIDKMYSGSYTRDLSFNSISMLPAEPRIFHGRDSELAEILKLFNQGTPRIAILVELAGLIGTHLGMKPGKDLTQAVLWHFTDAPPSLLILDNLETQWELVESRKEIEEFLSLLMDITSLALLVKNPAQKKQQITMHSMEEVDQVLHLTDNMPLAISLLAHLVDMEDCSTILAHWEGKKTSLISEGSDRQFNLELSISLSFSSPRITSMPHSQDLLALLSILPDGLSDVEFRQSKFPINDILGCKTALLRTALAYTDDHKHLKALVPVREYMGRCSPPTDPIIRPLLAHFHELLELHVTVFGKESGAFPIARITSNYINIQNVLQHSLQLEHPDMSKSIYCTCDFNSFSRLIGRGPTVLMENINHLLPLLHDHRLKTYFIIELFSSFTFHPISHPEVLITQALNHFKHSAEPDLNTNRSYRDQCAALGRLSWIEWLGGDYTAARAYAQEAQRMAKLSGELFQEAAGLYYEAARKLFDLCGMHDGELNYALRNCQAEVHQLKSEYTEAHLILNQHLQEVPSGQNLYNHGVLLANIAEIEVFMGAPNDVIQKKIDTSKAIFERQGHKREVIFPGCYQAALNLREGDTSSLLFCQYVRVGWGNFSDVVSFCLERLGDISCWEGSAHAYSWTTVFLAHSLKGKQRLGIYKALQYLGDVFCRENDDEVTATSLFTLALDGFTYMDVHCSRAECMIRLGDIAKKNGDLLKALELWETAKPLFECSSQAKRVQDIDERVDIISEETKEQHQKNLARLAELNVPAGKVEEVDSDNEELGLEEEQVKLITV</sequence>
<reference evidence="1" key="1">
    <citation type="submission" date="2023-03" db="EMBL/GenBank/DDBJ databases">
        <title>Massive genome expansion in bonnet fungi (Mycena s.s.) driven by repeated elements and novel gene families across ecological guilds.</title>
        <authorList>
            <consortium name="Lawrence Berkeley National Laboratory"/>
            <person name="Harder C.B."/>
            <person name="Miyauchi S."/>
            <person name="Viragh M."/>
            <person name="Kuo A."/>
            <person name="Thoen E."/>
            <person name="Andreopoulos B."/>
            <person name="Lu D."/>
            <person name="Skrede I."/>
            <person name="Drula E."/>
            <person name="Henrissat B."/>
            <person name="Morin E."/>
            <person name="Kohler A."/>
            <person name="Barry K."/>
            <person name="LaButti K."/>
            <person name="Morin E."/>
            <person name="Salamov A."/>
            <person name="Lipzen A."/>
            <person name="Mereny Z."/>
            <person name="Hegedus B."/>
            <person name="Baldrian P."/>
            <person name="Stursova M."/>
            <person name="Weitz H."/>
            <person name="Taylor A."/>
            <person name="Grigoriev I.V."/>
            <person name="Nagy L.G."/>
            <person name="Martin F."/>
            <person name="Kauserud H."/>
        </authorList>
    </citation>
    <scope>NUCLEOTIDE SEQUENCE</scope>
    <source>
        <strain evidence="1">CBHHK182m</strain>
    </source>
</reference>
<organism evidence="1 2">
    <name type="scientific">Mycena metata</name>
    <dbReference type="NCBI Taxonomy" id="1033252"/>
    <lineage>
        <taxon>Eukaryota</taxon>
        <taxon>Fungi</taxon>
        <taxon>Dikarya</taxon>
        <taxon>Basidiomycota</taxon>
        <taxon>Agaricomycotina</taxon>
        <taxon>Agaricomycetes</taxon>
        <taxon>Agaricomycetidae</taxon>
        <taxon>Agaricales</taxon>
        <taxon>Marasmiineae</taxon>
        <taxon>Mycenaceae</taxon>
        <taxon>Mycena</taxon>
    </lineage>
</organism>
<gene>
    <name evidence="1" type="ORF">B0H16DRAFT_1694899</name>
</gene>
<dbReference type="AlphaFoldDB" id="A0AAD7MYS0"/>
<dbReference type="Proteomes" id="UP001215598">
    <property type="component" value="Unassembled WGS sequence"/>
</dbReference>
<comment type="caution">
    <text evidence="1">The sequence shown here is derived from an EMBL/GenBank/DDBJ whole genome shotgun (WGS) entry which is preliminary data.</text>
</comment>
<name>A0AAD7MYS0_9AGAR</name>
<proteinExistence type="predicted"/>
<keyword evidence="2" id="KW-1185">Reference proteome</keyword>
<evidence type="ECO:0000313" key="2">
    <source>
        <dbReference type="Proteomes" id="UP001215598"/>
    </source>
</evidence>
<dbReference type="EMBL" id="JARKIB010000113">
    <property type="protein sequence ID" value="KAJ7738125.1"/>
    <property type="molecule type" value="Genomic_DNA"/>
</dbReference>
<protein>
    <submittedName>
        <fullName evidence="1">Uncharacterized protein</fullName>
    </submittedName>
</protein>
<accession>A0AAD7MYS0</accession>
<evidence type="ECO:0000313" key="1">
    <source>
        <dbReference type="EMBL" id="KAJ7738125.1"/>
    </source>
</evidence>